<dbReference type="AlphaFoldDB" id="A0A517LFB0"/>
<protein>
    <recommendedName>
        <fullName evidence="1">AB hydrolase-1 domain-containing protein</fullName>
    </recommendedName>
</protein>
<dbReference type="Gene3D" id="3.40.50.1820">
    <property type="entry name" value="alpha/beta hydrolase"/>
    <property type="match status" value="1"/>
</dbReference>
<dbReference type="FunFam" id="3.40.50.1820:FF:000214">
    <property type="entry name" value="Toxin biosynthesis protein, putative"/>
    <property type="match status" value="1"/>
</dbReference>
<dbReference type="InterPro" id="IPR000073">
    <property type="entry name" value="AB_hydrolase_1"/>
</dbReference>
<dbReference type="OrthoDB" id="94039at2759"/>
<dbReference type="InterPro" id="IPR029058">
    <property type="entry name" value="AB_hydrolase_fold"/>
</dbReference>
<feature type="domain" description="AB hydrolase-1" evidence="1">
    <location>
        <begin position="61"/>
        <end position="387"/>
    </location>
</feature>
<dbReference type="STRING" id="50376.A0A517LFB0"/>
<dbReference type="EMBL" id="CP042195">
    <property type="protein sequence ID" value="QDS74311.1"/>
    <property type="molecule type" value="Genomic_DNA"/>
</dbReference>
<evidence type="ECO:0000313" key="2">
    <source>
        <dbReference type="EMBL" id="QDS74311.1"/>
    </source>
</evidence>
<proteinExistence type="predicted"/>
<name>A0A517LFB0_9PEZI</name>
<accession>A0A517LFB0</accession>
<sequence length="444" mass="49370">MSTSHFKVQEHTLPCQHIRGYPHATLHSQEEVLHLAIKQYTPLDNLKPKPGDVTIIGGHANGFPKELYEPLWDELLKLSNSAGFRIRSIWIADVAHQGISSVLNEDKLGNDPSWFDHPRDLLHMINTFRADMPRPIIGVGHSMGGNNLVNLSLMHPRLLETLVLIDPVFAARASVKGNFQPAAMSAYRRDIWPSRRAAAESFARSPFYQTWDPRVLKLWIQYGLRDLPTKVYPKSQPSPAATGAAVTLEPTVTPNITTSIDEKEVTLTTSKHQEVFTFVRPNMPPLPNSPPHEVTHPDVPIEGDTVPFYAPAAIITLQNIPYLRPSVFYIFGETSDLSDPVFTSQKMAMTGTGLGGSGGAKAGRVVEVVIKGAGHLIPMERVAETAENAAQWIGKEMARWRVNEELLKRQWDSTPEVEKYTLSPRVMEAFKTLLPPRPAKGAKL</sequence>
<dbReference type="Pfam" id="PF12697">
    <property type="entry name" value="Abhydrolase_6"/>
    <property type="match status" value="1"/>
</dbReference>
<gene>
    <name evidence="2" type="ORF">FKW77_003972</name>
</gene>
<evidence type="ECO:0000313" key="3">
    <source>
        <dbReference type="Proteomes" id="UP000316270"/>
    </source>
</evidence>
<dbReference type="SUPFAM" id="SSF53474">
    <property type="entry name" value="alpha/beta-Hydrolases"/>
    <property type="match status" value="1"/>
</dbReference>
<keyword evidence="3" id="KW-1185">Reference proteome</keyword>
<evidence type="ECO:0000259" key="1">
    <source>
        <dbReference type="Pfam" id="PF12697"/>
    </source>
</evidence>
<reference evidence="2 3" key="1">
    <citation type="submission" date="2019-07" db="EMBL/GenBank/DDBJ databases">
        <title>Finished genome of Venturia effusa.</title>
        <authorList>
            <person name="Young C.A."/>
            <person name="Cox M.P."/>
            <person name="Ganley A.R.D."/>
            <person name="David W.J."/>
        </authorList>
    </citation>
    <scope>NUCLEOTIDE SEQUENCE [LARGE SCALE GENOMIC DNA]</scope>
    <source>
        <strain evidence="3">albino</strain>
    </source>
</reference>
<dbReference type="Proteomes" id="UP000316270">
    <property type="component" value="Chromosome 11"/>
</dbReference>
<organism evidence="2 3">
    <name type="scientific">Venturia effusa</name>
    <dbReference type="NCBI Taxonomy" id="50376"/>
    <lineage>
        <taxon>Eukaryota</taxon>
        <taxon>Fungi</taxon>
        <taxon>Dikarya</taxon>
        <taxon>Ascomycota</taxon>
        <taxon>Pezizomycotina</taxon>
        <taxon>Dothideomycetes</taxon>
        <taxon>Pleosporomycetidae</taxon>
        <taxon>Venturiales</taxon>
        <taxon>Venturiaceae</taxon>
        <taxon>Venturia</taxon>
    </lineage>
</organism>